<gene>
    <name evidence="2" type="ORF">PQ472_08965</name>
</gene>
<dbReference type="RefSeq" id="WP_274259245.1">
    <property type="nucleotide sequence ID" value="NZ_CP117884.1"/>
</dbReference>
<feature type="domain" description="Helix-turn-helix" evidence="1">
    <location>
        <begin position="42"/>
        <end position="89"/>
    </location>
</feature>
<name>A0ABY7WPE9_9LACO</name>
<sequence length="91" mass="10267">METTAKFELSPDFDSQLAAKVFTIMASAAETWGKHVDYPQYMDKQTAAKYLQVSMGTLNSWINHGLEFTQVKGVIRLSKTDLDSFMKANKI</sequence>
<accession>A0ABY7WPE9</accession>
<keyword evidence="3" id="KW-1185">Reference proteome</keyword>
<dbReference type="Pfam" id="PF12728">
    <property type="entry name" value="HTH_17"/>
    <property type="match status" value="1"/>
</dbReference>
<organism evidence="2 3">
    <name type="scientific">Lacticaseibacillus pabuli</name>
    <dbReference type="NCBI Taxonomy" id="3025672"/>
    <lineage>
        <taxon>Bacteria</taxon>
        <taxon>Bacillati</taxon>
        <taxon>Bacillota</taxon>
        <taxon>Bacilli</taxon>
        <taxon>Lactobacillales</taxon>
        <taxon>Lactobacillaceae</taxon>
        <taxon>Lacticaseibacillus</taxon>
    </lineage>
</organism>
<dbReference type="Proteomes" id="UP001220377">
    <property type="component" value="Chromosome"/>
</dbReference>
<reference evidence="2 3" key="1">
    <citation type="submission" date="2023-02" db="EMBL/GenBank/DDBJ databases">
        <title>Genome sequence of Lacticaseibacillus sp. KACC 23028.</title>
        <authorList>
            <person name="Kim S."/>
            <person name="Heo J."/>
            <person name="Kwon S.-W."/>
        </authorList>
    </citation>
    <scope>NUCLEOTIDE SEQUENCE [LARGE SCALE GENOMIC DNA]</scope>
    <source>
        <strain evidence="2 3">KACC 23028</strain>
    </source>
</reference>
<proteinExistence type="predicted"/>
<evidence type="ECO:0000313" key="2">
    <source>
        <dbReference type="EMBL" id="WDF82049.1"/>
    </source>
</evidence>
<dbReference type="SUPFAM" id="SSF46955">
    <property type="entry name" value="Putative DNA-binding domain"/>
    <property type="match status" value="1"/>
</dbReference>
<evidence type="ECO:0000259" key="1">
    <source>
        <dbReference type="Pfam" id="PF12728"/>
    </source>
</evidence>
<protein>
    <submittedName>
        <fullName evidence="2">Helix-turn-helix domain-containing protein</fullName>
    </submittedName>
</protein>
<evidence type="ECO:0000313" key="3">
    <source>
        <dbReference type="Proteomes" id="UP001220377"/>
    </source>
</evidence>
<dbReference type="EMBL" id="CP117884">
    <property type="protein sequence ID" value="WDF82049.1"/>
    <property type="molecule type" value="Genomic_DNA"/>
</dbReference>
<dbReference type="InterPro" id="IPR041657">
    <property type="entry name" value="HTH_17"/>
</dbReference>
<dbReference type="InterPro" id="IPR009061">
    <property type="entry name" value="DNA-bd_dom_put_sf"/>
</dbReference>